<evidence type="ECO:0000313" key="10">
    <source>
        <dbReference type="Proteomes" id="UP000017819"/>
    </source>
</evidence>
<keyword evidence="7 8" id="KW-0472">Membrane</keyword>
<keyword evidence="4" id="KW-1003">Cell membrane</keyword>
<dbReference type="Proteomes" id="UP000017819">
    <property type="component" value="Unassembled WGS sequence"/>
</dbReference>
<evidence type="ECO:0000256" key="1">
    <source>
        <dbReference type="ARBA" id="ARBA00004651"/>
    </source>
</evidence>
<dbReference type="InterPro" id="IPR002549">
    <property type="entry name" value="AI-2E-like"/>
</dbReference>
<evidence type="ECO:0000256" key="5">
    <source>
        <dbReference type="ARBA" id="ARBA00022692"/>
    </source>
</evidence>
<organism evidence="9 10">
    <name type="scientific">Lutibaculum baratangense AMV1</name>
    <dbReference type="NCBI Taxonomy" id="631454"/>
    <lineage>
        <taxon>Bacteria</taxon>
        <taxon>Pseudomonadati</taxon>
        <taxon>Pseudomonadota</taxon>
        <taxon>Alphaproteobacteria</taxon>
        <taxon>Hyphomicrobiales</taxon>
        <taxon>Tepidamorphaceae</taxon>
        <taxon>Lutibaculum</taxon>
    </lineage>
</organism>
<evidence type="ECO:0000256" key="8">
    <source>
        <dbReference type="SAM" id="Phobius"/>
    </source>
</evidence>
<feature type="transmembrane region" description="Helical" evidence="8">
    <location>
        <begin position="253"/>
        <end position="274"/>
    </location>
</feature>
<dbReference type="EMBL" id="AWXZ01000039">
    <property type="protein sequence ID" value="ESR23511.1"/>
    <property type="molecule type" value="Genomic_DNA"/>
</dbReference>
<dbReference type="RefSeq" id="WP_023433697.1">
    <property type="nucleotide sequence ID" value="NZ_AWXZ01000039.1"/>
</dbReference>
<feature type="transmembrane region" description="Helical" evidence="8">
    <location>
        <begin position="161"/>
        <end position="182"/>
    </location>
</feature>
<dbReference type="PATRIC" id="fig|631454.5.peg.3540"/>
<comment type="subcellular location">
    <subcellularLocation>
        <location evidence="1">Cell membrane</location>
        <topology evidence="1">Multi-pass membrane protein</topology>
    </subcellularLocation>
</comment>
<keyword evidence="3" id="KW-0813">Transport</keyword>
<dbReference type="STRING" id="631454.N177_3579"/>
<evidence type="ECO:0000256" key="7">
    <source>
        <dbReference type="ARBA" id="ARBA00023136"/>
    </source>
</evidence>
<accession>V4RBJ0</accession>
<name>V4RBJ0_9HYPH</name>
<evidence type="ECO:0000256" key="2">
    <source>
        <dbReference type="ARBA" id="ARBA00009773"/>
    </source>
</evidence>
<dbReference type="eggNOG" id="COG0628">
    <property type="taxonomic scope" value="Bacteria"/>
</dbReference>
<evidence type="ECO:0000256" key="3">
    <source>
        <dbReference type="ARBA" id="ARBA00022448"/>
    </source>
</evidence>
<dbReference type="OrthoDB" id="5792512at2"/>
<evidence type="ECO:0000256" key="6">
    <source>
        <dbReference type="ARBA" id="ARBA00022989"/>
    </source>
</evidence>
<dbReference type="PANTHER" id="PTHR21716">
    <property type="entry name" value="TRANSMEMBRANE PROTEIN"/>
    <property type="match status" value="1"/>
</dbReference>
<keyword evidence="6 8" id="KW-1133">Transmembrane helix</keyword>
<dbReference type="GO" id="GO:0005886">
    <property type="term" value="C:plasma membrane"/>
    <property type="evidence" value="ECO:0007669"/>
    <property type="project" value="UniProtKB-SubCell"/>
</dbReference>
<comment type="caution">
    <text evidence="9">The sequence shown here is derived from an EMBL/GenBank/DDBJ whole genome shotgun (WGS) entry which is preliminary data.</text>
</comment>
<feature type="transmembrane region" description="Helical" evidence="8">
    <location>
        <begin position="57"/>
        <end position="78"/>
    </location>
</feature>
<evidence type="ECO:0000313" key="9">
    <source>
        <dbReference type="EMBL" id="ESR23511.1"/>
    </source>
</evidence>
<gene>
    <name evidence="9" type="ORF">N177_3579</name>
</gene>
<dbReference type="PANTHER" id="PTHR21716:SF53">
    <property type="entry name" value="PERMEASE PERM-RELATED"/>
    <property type="match status" value="1"/>
</dbReference>
<protein>
    <submittedName>
        <fullName evidence="9">Putative permease often clustered with de novo purine synthesis</fullName>
    </submittedName>
</protein>
<keyword evidence="5 8" id="KW-0812">Transmembrane</keyword>
<reference evidence="9 10" key="1">
    <citation type="journal article" date="2014" name="Genome Announc.">
        <title>Draft Genome Sequence of Lutibaculum baratangense Strain AMV1T, Isolated from a Mud Volcano in Andamans, India.</title>
        <authorList>
            <person name="Singh A."/>
            <person name="Sreenivas A."/>
            <person name="Sathyanarayana Reddy G."/>
            <person name="Pinnaka A.K."/>
            <person name="Shivaji S."/>
        </authorList>
    </citation>
    <scope>NUCLEOTIDE SEQUENCE [LARGE SCALE GENOMIC DNA]</scope>
    <source>
        <strain evidence="9 10">AMV1</strain>
    </source>
</reference>
<proteinExistence type="inferred from homology"/>
<comment type="similarity">
    <text evidence="2">Belongs to the autoinducer-2 exporter (AI-2E) (TC 2.A.86) family.</text>
</comment>
<feature type="transmembrane region" description="Helical" evidence="8">
    <location>
        <begin position="29"/>
        <end position="45"/>
    </location>
</feature>
<keyword evidence="10" id="KW-1185">Reference proteome</keyword>
<evidence type="ECO:0000256" key="4">
    <source>
        <dbReference type="ARBA" id="ARBA00022475"/>
    </source>
</evidence>
<feature type="transmembrane region" description="Helical" evidence="8">
    <location>
        <begin position="223"/>
        <end position="247"/>
    </location>
</feature>
<feature type="transmembrane region" description="Helical" evidence="8">
    <location>
        <begin position="317"/>
        <end position="347"/>
    </location>
</feature>
<feature type="transmembrane region" description="Helical" evidence="8">
    <location>
        <begin position="281"/>
        <end position="297"/>
    </location>
</feature>
<sequence>MRLERKVAFWLGALAVFVLLLYILKPILLPFIAGMALAYVLDPIADRIERLGANRLVATLTILLLFTLIVALVLVALVPTLAHQVAVFIERLPSLLERLEALWDEFVTHWLEVDWIGREWLGELLPPEAETATFSDTISNFAGQAASWAGSLVGTVVTGGFALVNAIALLVVTPVVAFYLLYDWDRMVASIDNWVPRDHVGTVRRLAREIDAALAGFVRGQGLVCLILGAIYATGLSIIGLNFALLIGVGAGLISFVPYVGTITGFVVGVAVALVQFWPSWGPIIAVIGVFVIGQFIEGNFLQPKLVGGSVGVHPVWLMFALFAFAYLFGFVGMLLAVPLSAALGVLTRFALSRYLDSSLYRGGAGGAADREP</sequence>
<dbReference type="GO" id="GO:0055085">
    <property type="term" value="P:transmembrane transport"/>
    <property type="evidence" value="ECO:0007669"/>
    <property type="project" value="TreeGrafter"/>
</dbReference>
<dbReference type="Pfam" id="PF01594">
    <property type="entry name" value="AI-2E_transport"/>
    <property type="match status" value="1"/>
</dbReference>
<dbReference type="AlphaFoldDB" id="V4RBJ0"/>